<feature type="domain" description="Flavodoxin-like" evidence="1">
    <location>
        <begin position="3"/>
        <end position="142"/>
    </location>
</feature>
<dbReference type="Pfam" id="PF12724">
    <property type="entry name" value="Flavodoxin_5"/>
    <property type="match status" value="1"/>
</dbReference>
<dbReference type="PANTHER" id="PTHR38030">
    <property type="entry name" value="PROTOPORPHYRINOGEN IX DEHYDROGENASE [MENAQUINONE]"/>
    <property type="match status" value="1"/>
</dbReference>
<protein>
    <submittedName>
        <fullName evidence="2">Menaquinone-dependent protoporphyrinogen IX dehydrogenase</fullName>
        <ecNumber evidence="2">1.3.5.3</ecNumber>
    </submittedName>
</protein>
<organism evidence="2 3">
    <name type="scientific">Robertkochia marina</name>
    <dbReference type="NCBI Taxonomy" id="1227945"/>
    <lineage>
        <taxon>Bacteria</taxon>
        <taxon>Pseudomonadati</taxon>
        <taxon>Bacteroidota</taxon>
        <taxon>Flavobacteriia</taxon>
        <taxon>Flavobacteriales</taxon>
        <taxon>Flavobacteriaceae</taxon>
        <taxon>Robertkochia</taxon>
    </lineage>
</organism>
<dbReference type="AlphaFoldDB" id="A0A4S3M1X2"/>
<dbReference type="PANTHER" id="PTHR38030:SF2">
    <property type="entry name" value="PROTOPORPHYRINOGEN IX DEHYDROGENASE [QUINONE]"/>
    <property type="match status" value="1"/>
</dbReference>
<dbReference type="Gene3D" id="3.40.50.360">
    <property type="match status" value="1"/>
</dbReference>
<dbReference type="InterPro" id="IPR029039">
    <property type="entry name" value="Flavoprotein-like_sf"/>
</dbReference>
<keyword evidence="3" id="KW-1185">Reference proteome</keyword>
<dbReference type="InterPro" id="IPR026816">
    <property type="entry name" value="Flavodoxin_dom"/>
</dbReference>
<dbReference type="InterPro" id="IPR008254">
    <property type="entry name" value="Flavodoxin/NO_synth"/>
</dbReference>
<dbReference type="GO" id="GO:0010181">
    <property type="term" value="F:FMN binding"/>
    <property type="evidence" value="ECO:0007669"/>
    <property type="project" value="InterPro"/>
</dbReference>
<dbReference type="OrthoDB" id="9795729at2"/>
<gene>
    <name evidence="2" type="primary">hemG</name>
    <name evidence="2" type="ORF">E7Z59_07865</name>
</gene>
<evidence type="ECO:0000313" key="3">
    <source>
        <dbReference type="Proteomes" id="UP000305939"/>
    </source>
</evidence>
<dbReference type="PROSITE" id="PS50902">
    <property type="entry name" value="FLAVODOXIN_LIKE"/>
    <property type="match status" value="1"/>
</dbReference>
<name>A0A4S3M1X2_9FLAO</name>
<dbReference type="InterPro" id="IPR052200">
    <property type="entry name" value="Protoporphyrinogen_IX_DH"/>
</dbReference>
<reference evidence="2 3" key="1">
    <citation type="submission" date="2019-04" db="EMBL/GenBank/DDBJ databases">
        <title>Draft genome sequence of Robertkochia marina CC-AMO-30D.</title>
        <authorList>
            <person name="Hameed A."/>
            <person name="Lin S.-Y."/>
            <person name="Shahina M."/>
            <person name="Lai W.-A."/>
            <person name="Young C.-C."/>
        </authorList>
    </citation>
    <scope>NUCLEOTIDE SEQUENCE [LARGE SCALE GENOMIC DNA]</scope>
    <source>
        <strain evidence="2 3">CC-AMO-30D</strain>
    </source>
</reference>
<dbReference type="SUPFAM" id="SSF52218">
    <property type="entry name" value="Flavoproteins"/>
    <property type="match status" value="1"/>
</dbReference>
<dbReference type="RefSeq" id="WP_136335774.1">
    <property type="nucleotide sequence ID" value="NZ_QXMP01000005.1"/>
</dbReference>
<comment type="caution">
    <text evidence="2">The sequence shown here is derived from an EMBL/GenBank/DDBJ whole genome shotgun (WGS) entry which is preliminary data.</text>
</comment>
<dbReference type="Proteomes" id="UP000305939">
    <property type="component" value="Unassembled WGS sequence"/>
</dbReference>
<evidence type="ECO:0000259" key="1">
    <source>
        <dbReference type="PROSITE" id="PS50902"/>
    </source>
</evidence>
<dbReference type="GO" id="GO:0006783">
    <property type="term" value="P:heme biosynthetic process"/>
    <property type="evidence" value="ECO:0007669"/>
    <property type="project" value="TreeGrafter"/>
</dbReference>
<dbReference type="EC" id="1.3.5.3" evidence="2"/>
<keyword evidence="2" id="KW-0560">Oxidoreductase</keyword>
<dbReference type="GO" id="GO:0070819">
    <property type="term" value="F:menaquinone-dependent protoporphyrinogen oxidase activity"/>
    <property type="evidence" value="ECO:0007669"/>
    <property type="project" value="TreeGrafter"/>
</dbReference>
<sequence>MRFLIIYGTGEGQTRKIARYMEEVLEDAGFKASVADVTEEPPQPHKYDAVLIGSSVHTHRYHDGVKNYISTYKEELNHKPSAFFSVCMAVASKIEDEHEEAHRIAKEFLENTGWTPTETWHIAGALKYTQYDYFKRLVMRMIAAKQGGATDTDQDYEYTDWEAVKETVLHFAANNQPVSTH</sequence>
<evidence type="ECO:0000313" key="2">
    <source>
        <dbReference type="EMBL" id="THD67569.1"/>
    </source>
</evidence>
<dbReference type="NCBIfam" id="NF008316">
    <property type="entry name" value="PRK11104.1"/>
    <property type="match status" value="1"/>
</dbReference>
<proteinExistence type="predicted"/>
<accession>A0A4S3M1X2</accession>
<dbReference type="EMBL" id="SSMC01000002">
    <property type="protein sequence ID" value="THD67569.1"/>
    <property type="molecule type" value="Genomic_DNA"/>
</dbReference>